<dbReference type="Gene3D" id="3.30.1310.10">
    <property type="entry name" value="Nucleoid-associated protein YbaB-like domain"/>
    <property type="match status" value="1"/>
</dbReference>
<proteinExistence type="predicted"/>
<sequence length="106" mass="11891">MSSEMDFKQQFQQQSRQVEEIAKSVEAEVSSDDSAVRVIVGAGGSIKDMELTHRAFQKSGAELGELIVDTLRKAERRVQEEMSSRMSEVFGRTISPDDLGRRPQDD</sequence>
<keyword evidence="3" id="KW-1185">Reference proteome</keyword>
<evidence type="ECO:0000256" key="1">
    <source>
        <dbReference type="SAM" id="MobiDB-lite"/>
    </source>
</evidence>
<name>A0ABV8U2J4_9ACTN</name>
<evidence type="ECO:0000313" key="2">
    <source>
        <dbReference type="EMBL" id="MFC4336872.1"/>
    </source>
</evidence>
<dbReference type="RefSeq" id="WP_380623250.1">
    <property type="nucleotide sequence ID" value="NZ_JBHSDK010000024.1"/>
</dbReference>
<gene>
    <name evidence="2" type="ORF">ACFPET_16850</name>
</gene>
<protein>
    <submittedName>
        <fullName evidence="2">YbaB/EbfC family nucleoid-associated protein</fullName>
    </submittedName>
</protein>
<dbReference type="Proteomes" id="UP001595823">
    <property type="component" value="Unassembled WGS sequence"/>
</dbReference>
<dbReference type="SUPFAM" id="SSF82607">
    <property type="entry name" value="YbaB-like"/>
    <property type="match status" value="1"/>
</dbReference>
<evidence type="ECO:0000313" key="3">
    <source>
        <dbReference type="Proteomes" id="UP001595823"/>
    </source>
</evidence>
<dbReference type="InterPro" id="IPR036894">
    <property type="entry name" value="YbaB-like_sf"/>
</dbReference>
<dbReference type="EMBL" id="JBHSDK010000024">
    <property type="protein sequence ID" value="MFC4336872.1"/>
    <property type="molecule type" value="Genomic_DNA"/>
</dbReference>
<reference evidence="3" key="1">
    <citation type="journal article" date="2019" name="Int. J. Syst. Evol. Microbiol.">
        <title>The Global Catalogue of Microorganisms (GCM) 10K type strain sequencing project: providing services to taxonomists for standard genome sequencing and annotation.</title>
        <authorList>
            <consortium name="The Broad Institute Genomics Platform"/>
            <consortium name="The Broad Institute Genome Sequencing Center for Infectious Disease"/>
            <person name="Wu L."/>
            <person name="Ma J."/>
        </authorList>
    </citation>
    <scope>NUCLEOTIDE SEQUENCE [LARGE SCALE GENOMIC DNA]</scope>
    <source>
        <strain evidence="3">IBRC-M 10908</strain>
    </source>
</reference>
<accession>A0ABV8U2J4</accession>
<dbReference type="InterPro" id="IPR004401">
    <property type="entry name" value="YbaB/EbfC"/>
</dbReference>
<feature type="region of interest" description="Disordered" evidence="1">
    <location>
        <begin position="78"/>
        <end position="106"/>
    </location>
</feature>
<organism evidence="2 3">
    <name type="scientific">Salininema proteolyticum</name>
    <dbReference type="NCBI Taxonomy" id="1607685"/>
    <lineage>
        <taxon>Bacteria</taxon>
        <taxon>Bacillati</taxon>
        <taxon>Actinomycetota</taxon>
        <taxon>Actinomycetes</taxon>
        <taxon>Glycomycetales</taxon>
        <taxon>Glycomycetaceae</taxon>
        <taxon>Salininema</taxon>
    </lineage>
</organism>
<comment type="caution">
    <text evidence="2">The sequence shown here is derived from an EMBL/GenBank/DDBJ whole genome shotgun (WGS) entry which is preliminary data.</text>
</comment>
<dbReference type="Pfam" id="PF02575">
    <property type="entry name" value="YbaB_DNA_bd"/>
    <property type="match status" value="1"/>
</dbReference>